<dbReference type="EMBL" id="JADEWN010000012">
    <property type="protein sequence ID" value="MBE9190131.1"/>
    <property type="molecule type" value="Genomic_DNA"/>
</dbReference>
<dbReference type="Proteomes" id="UP000651156">
    <property type="component" value="Unassembled WGS sequence"/>
</dbReference>
<keyword evidence="3" id="KW-1185">Reference proteome</keyword>
<proteinExistence type="predicted"/>
<evidence type="ECO:0000313" key="2">
    <source>
        <dbReference type="EMBL" id="MBE9190131.1"/>
    </source>
</evidence>
<protein>
    <submittedName>
        <fullName evidence="2">NACHT domain-containing NTPase</fullName>
    </submittedName>
</protein>
<dbReference type="Pfam" id="PF22727">
    <property type="entry name" value="NCH2"/>
    <property type="match status" value="1"/>
</dbReference>
<evidence type="ECO:0000313" key="3">
    <source>
        <dbReference type="Proteomes" id="UP000651156"/>
    </source>
</evidence>
<dbReference type="CDD" id="cd00009">
    <property type="entry name" value="AAA"/>
    <property type="match status" value="1"/>
</dbReference>
<reference evidence="2 3" key="1">
    <citation type="submission" date="2020-10" db="EMBL/GenBank/DDBJ databases">
        <authorList>
            <person name="Castelo-Branco R."/>
            <person name="Eusebio N."/>
            <person name="Adriana R."/>
            <person name="Vieira A."/>
            <person name="Brugerolle De Fraissinette N."/>
            <person name="Rezende De Castro R."/>
            <person name="Schneider M.P."/>
            <person name="Vasconcelos V."/>
            <person name="Leao P.N."/>
        </authorList>
    </citation>
    <scope>NUCLEOTIDE SEQUENCE [LARGE SCALE GENOMIC DNA]</scope>
    <source>
        <strain evidence="2 3">LEGE 06123</strain>
    </source>
</reference>
<dbReference type="PROSITE" id="PS50837">
    <property type="entry name" value="NACHT"/>
    <property type="match status" value="1"/>
</dbReference>
<evidence type="ECO:0000259" key="1">
    <source>
        <dbReference type="PROSITE" id="PS50837"/>
    </source>
</evidence>
<organism evidence="2 3">
    <name type="scientific">Gloeocapsopsis crepidinum LEGE 06123</name>
    <dbReference type="NCBI Taxonomy" id="588587"/>
    <lineage>
        <taxon>Bacteria</taxon>
        <taxon>Bacillati</taxon>
        <taxon>Cyanobacteriota</taxon>
        <taxon>Cyanophyceae</taxon>
        <taxon>Oscillatoriophycideae</taxon>
        <taxon>Chroococcales</taxon>
        <taxon>Chroococcaceae</taxon>
        <taxon>Gloeocapsopsis</taxon>
    </lineage>
</organism>
<dbReference type="InterPro" id="IPR007111">
    <property type="entry name" value="NACHT_NTPase"/>
</dbReference>
<dbReference type="InterPro" id="IPR027417">
    <property type="entry name" value="P-loop_NTPase"/>
</dbReference>
<dbReference type="InterPro" id="IPR054501">
    <property type="entry name" value="NCH2"/>
</dbReference>
<dbReference type="SUPFAM" id="SSF52540">
    <property type="entry name" value="P-loop containing nucleoside triphosphate hydrolases"/>
    <property type="match status" value="1"/>
</dbReference>
<name>A0ABR9UPD0_9CHRO</name>
<dbReference type="PANTHER" id="PTHR46844">
    <property type="entry name" value="SLR5058 PROTEIN"/>
    <property type="match status" value="1"/>
</dbReference>
<dbReference type="RefSeq" id="WP_193931341.1">
    <property type="nucleotide sequence ID" value="NZ_CAWPMZ010000022.1"/>
</dbReference>
<dbReference type="InterPro" id="IPR001387">
    <property type="entry name" value="Cro/C1-type_HTH"/>
</dbReference>
<dbReference type="Pfam" id="PF05729">
    <property type="entry name" value="NACHT"/>
    <property type="match status" value="1"/>
</dbReference>
<comment type="caution">
    <text evidence="2">The sequence shown here is derived from an EMBL/GenBank/DDBJ whole genome shotgun (WGS) entry which is preliminary data.</text>
</comment>
<dbReference type="CDD" id="cd00093">
    <property type="entry name" value="HTH_XRE"/>
    <property type="match status" value="1"/>
</dbReference>
<dbReference type="Gene3D" id="3.40.50.300">
    <property type="entry name" value="P-loop containing nucleotide triphosphate hydrolases"/>
    <property type="match status" value="1"/>
</dbReference>
<gene>
    <name evidence="2" type="ORF">IQ230_07095</name>
</gene>
<dbReference type="PANTHER" id="PTHR46844:SF1">
    <property type="entry name" value="SLR5058 PROTEIN"/>
    <property type="match status" value="1"/>
</dbReference>
<sequence length="768" mass="88052">MKTRASRSLKATVEGIKQANKAVLKFATKTELAVELEVSRATVQNFFAGKPVARENFHKICEKLGLSWQEIAELPEQYLLSESKANISCQNFSSSISRNIQQNIQTVIQQKCGSFRVLDMSQPRTLQEVYTNLNILENISNRSWLEIEQLHQNLNLIDDNKIVSSNSKLQHFSALQAVKQYSKLILLGKPGSGKTTLLKHIAIESVSENLPILKIPIFITLKNFAESRYKLSLFTYIKQELASYGINKLFATQILNQGQALILLDGLDEVCQKDIYCVLQQISGISTKYHTNQFILTCRIGSTEYNLEHFTEVELADFNQHQISSFVQKWFAGTAAGKGKHFLLKLQQNSRLQELATNPLLLMLLCLVFAEAGHFPTNRIKLYQEALDILLKKWDAKRYVERDEVYKQLSVSRKHELLSYIARNTFEKGEYFFKQQDLERYIAEYIYNFPDVCACGQSLSFKPEAILKAIEAQHGLLVERAKGIYSFSHLTFQEYFTAKNIVCNAEAQGDKALTQLANYITDKRWQEIFILCVGMLPQADYLLLLAKKYIDCLLADDIQLQQFLRWLGAKSYDTSSSCSFLNLRAFYFDLELSRTCEITEGKLELSKACNPEFTRYINSELSLDLALDRVLTIDYILKQTTQPALVYHRVLDRAIVRASLIAPELRQVLQALKQHTINYCQSNDSFIKWWIAAGQDEITLLRNAVIQQRDFAYDWHFNPHQQNLLKQYYDSTILLLNCLNSNCVSIEVRQRIANSILLPSAKLSQVAV</sequence>
<feature type="domain" description="NACHT" evidence="1">
    <location>
        <begin position="182"/>
        <end position="299"/>
    </location>
</feature>
<accession>A0ABR9UPD0</accession>